<evidence type="ECO:0008006" key="3">
    <source>
        <dbReference type="Google" id="ProtNLM"/>
    </source>
</evidence>
<feature type="transmembrane region" description="Helical" evidence="1">
    <location>
        <begin position="46"/>
        <end position="69"/>
    </location>
</feature>
<evidence type="ECO:0000256" key="1">
    <source>
        <dbReference type="SAM" id="Phobius"/>
    </source>
</evidence>
<sequence length="181" mass="18027">MPTLPAWIAADLLLLAYLLLLGLGVVAALGLALFGRGGEPLALRPLGPAGLVPGLACFGGTGVLTLQLFTLSPGWSLFAAALSALSSVALFFALAGVAQHAAQRRAALADLVGAMARVVAPIEPGALGTIATNGVRPSLTLAAFSPENRTLPVGVPVVVTALRGEAAEVVPLPGTTAPETP</sequence>
<gene>
    <name evidence="2" type="ORF">AVDCRST_MAG88-3703</name>
</gene>
<organism evidence="2">
    <name type="scientific">uncultured Thermomicrobiales bacterium</name>
    <dbReference type="NCBI Taxonomy" id="1645740"/>
    <lineage>
        <taxon>Bacteria</taxon>
        <taxon>Pseudomonadati</taxon>
        <taxon>Thermomicrobiota</taxon>
        <taxon>Thermomicrobia</taxon>
        <taxon>Thermomicrobiales</taxon>
        <taxon>environmental samples</taxon>
    </lineage>
</organism>
<feature type="transmembrane region" description="Helical" evidence="1">
    <location>
        <begin position="75"/>
        <end position="98"/>
    </location>
</feature>
<dbReference type="InterPro" id="IPR012340">
    <property type="entry name" value="NA-bd_OB-fold"/>
</dbReference>
<dbReference type="EMBL" id="CADCWM010000901">
    <property type="protein sequence ID" value="CAA9584088.1"/>
    <property type="molecule type" value="Genomic_DNA"/>
</dbReference>
<accession>A0A6J4VQK5</accession>
<protein>
    <recommendedName>
        <fullName evidence="3">NfeD-like C-terminal domain-containing protein</fullName>
    </recommendedName>
</protein>
<keyword evidence="1" id="KW-0812">Transmembrane</keyword>
<keyword evidence="1" id="KW-0472">Membrane</keyword>
<feature type="transmembrane region" description="Helical" evidence="1">
    <location>
        <begin position="12"/>
        <end position="34"/>
    </location>
</feature>
<proteinExistence type="predicted"/>
<evidence type="ECO:0000313" key="2">
    <source>
        <dbReference type="EMBL" id="CAA9584088.1"/>
    </source>
</evidence>
<keyword evidence="1" id="KW-1133">Transmembrane helix</keyword>
<reference evidence="2" key="1">
    <citation type="submission" date="2020-02" db="EMBL/GenBank/DDBJ databases">
        <authorList>
            <person name="Meier V. D."/>
        </authorList>
    </citation>
    <scope>NUCLEOTIDE SEQUENCE</scope>
    <source>
        <strain evidence="2">AVDCRST_MAG88</strain>
    </source>
</reference>
<dbReference type="Gene3D" id="2.40.50.140">
    <property type="entry name" value="Nucleic acid-binding proteins"/>
    <property type="match status" value="1"/>
</dbReference>
<name>A0A6J4VQK5_9BACT</name>
<dbReference type="AlphaFoldDB" id="A0A6J4VQK5"/>